<protein>
    <submittedName>
        <fullName evidence="1">Uncharacterized protein</fullName>
    </submittedName>
</protein>
<proteinExistence type="predicted"/>
<sequence length="28" mass="3419">MHPNNCNIHHLQWSCNNLYPKNHCYIHS</sequence>
<organism evidence="1">
    <name type="scientific">Arundo donax</name>
    <name type="common">Giant reed</name>
    <name type="synonym">Donax arundinaceus</name>
    <dbReference type="NCBI Taxonomy" id="35708"/>
    <lineage>
        <taxon>Eukaryota</taxon>
        <taxon>Viridiplantae</taxon>
        <taxon>Streptophyta</taxon>
        <taxon>Embryophyta</taxon>
        <taxon>Tracheophyta</taxon>
        <taxon>Spermatophyta</taxon>
        <taxon>Magnoliopsida</taxon>
        <taxon>Liliopsida</taxon>
        <taxon>Poales</taxon>
        <taxon>Poaceae</taxon>
        <taxon>PACMAD clade</taxon>
        <taxon>Arundinoideae</taxon>
        <taxon>Arundineae</taxon>
        <taxon>Arundo</taxon>
    </lineage>
</organism>
<accession>A0A0A9H550</accession>
<dbReference type="EMBL" id="GBRH01167920">
    <property type="protein sequence ID" value="JAE29976.1"/>
    <property type="molecule type" value="Transcribed_RNA"/>
</dbReference>
<name>A0A0A9H550_ARUDO</name>
<reference evidence="1" key="2">
    <citation type="journal article" date="2015" name="Data Brief">
        <title>Shoot transcriptome of the giant reed, Arundo donax.</title>
        <authorList>
            <person name="Barrero R.A."/>
            <person name="Guerrero F.D."/>
            <person name="Moolhuijzen P."/>
            <person name="Goolsby J.A."/>
            <person name="Tidwell J."/>
            <person name="Bellgard S.E."/>
            <person name="Bellgard M.I."/>
        </authorList>
    </citation>
    <scope>NUCLEOTIDE SEQUENCE</scope>
    <source>
        <tissue evidence="1">Shoot tissue taken approximately 20 cm above the soil surface</tissue>
    </source>
</reference>
<dbReference type="AlphaFoldDB" id="A0A0A9H550"/>
<evidence type="ECO:0000313" key="1">
    <source>
        <dbReference type="EMBL" id="JAE29976.1"/>
    </source>
</evidence>
<reference evidence="1" key="1">
    <citation type="submission" date="2014-09" db="EMBL/GenBank/DDBJ databases">
        <authorList>
            <person name="Magalhaes I.L.F."/>
            <person name="Oliveira U."/>
            <person name="Santos F.R."/>
            <person name="Vidigal T.H.D.A."/>
            <person name="Brescovit A.D."/>
            <person name="Santos A.J."/>
        </authorList>
    </citation>
    <scope>NUCLEOTIDE SEQUENCE</scope>
    <source>
        <tissue evidence="1">Shoot tissue taken approximately 20 cm above the soil surface</tissue>
    </source>
</reference>